<feature type="compositionally biased region" description="Polar residues" evidence="1">
    <location>
        <begin position="348"/>
        <end position="357"/>
    </location>
</feature>
<feature type="compositionally biased region" description="Low complexity" evidence="1">
    <location>
        <begin position="242"/>
        <end position="269"/>
    </location>
</feature>
<feature type="signal peptide" evidence="2">
    <location>
        <begin position="1"/>
        <end position="18"/>
    </location>
</feature>
<feature type="compositionally biased region" description="Polar residues" evidence="1">
    <location>
        <begin position="188"/>
        <end position="201"/>
    </location>
</feature>
<evidence type="ECO:0000313" key="3">
    <source>
        <dbReference type="EMBL" id="KAK4100206.1"/>
    </source>
</evidence>
<feature type="compositionally biased region" description="Low complexity" evidence="1">
    <location>
        <begin position="359"/>
        <end position="378"/>
    </location>
</feature>
<feature type="compositionally biased region" description="Low complexity" evidence="1">
    <location>
        <begin position="202"/>
        <end position="227"/>
    </location>
</feature>
<dbReference type="EMBL" id="MU863643">
    <property type="protein sequence ID" value="KAK4100206.1"/>
    <property type="molecule type" value="Genomic_DNA"/>
</dbReference>
<evidence type="ECO:0000256" key="2">
    <source>
        <dbReference type="SAM" id="SignalP"/>
    </source>
</evidence>
<feature type="compositionally biased region" description="Polar residues" evidence="1">
    <location>
        <begin position="228"/>
        <end position="237"/>
    </location>
</feature>
<accession>A0AAN6PZW8</accession>
<reference evidence="3" key="2">
    <citation type="submission" date="2023-05" db="EMBL/GenBank/DDBJ databases">
        <authorList>
            <consortium name="Lawrence Berkeley National Laboratory"/>
            <person name="Steindorff A."/>
            <person name="Hensen N."/>
            <person name="Bonometti L."/>
            <person name="Westerberg I."/>
            <person name="Brannstrom I.O."/>
            <person name="Guillou S."/>
            <person name="Cros-Aarteil S."/>
            <person name="Calhoun S."/>
            <person name="Haridas S."/>
            <person name="Kuo A."/>
            <person name="Mondo S."/>
            <person name="Pangilinan J."/>
            <person name="Riley R."/>
            <person name="Labutti K."/>
            <person name="Andreopoulos B."/>
            <person name="Lipzen A."/>
            <person name="Chen C."/>
            <person name="Yanf M."/>
            <person name="Daum C."/>
            <person name="Ng V."/>
            <person name="Clum A."/>
            <person name="Ohm R."/>
            <person name="Martin F."/>
            <person name="Silar P."/>
            <person name="Natvig D."/>
            <person name="Lalanne C."/>
            <person name="Gautier V."/>
            <person name="Ament-Velasquez S.L."/>
            <person name="Kruys A."/>
            <person name="Hutchinson M.I."/>
            <person name="Powell A.J."/>
            <person name="Barry K."/>
            <person name="Miller A.N."/>
            <person name="Grigoriev I.V."/>
            <person name="Debuchy R."/>
            <person name="Gladieux P."/>
            <person name="Thoren M.H."/>
            <person name="Johannesson H."/>
        </authorList>
    </citation>
    <scope>NUCLEOTIDE SEQUENCE</scope>
    <source>
        <strain evidence="3">CBS 757.83</strain>
    </source>
</reference>
<evidence type="ECO:0000256" key="1">
    <source>
        <dbReference type="SAM" id="MobiDB-lite"/>
    </source>
</evidence>
<feature type="compositionally biased region" description="Polar residues" evidence="1">
    <location>
        <begin position="270"/>
        <end position="288"/>
    </location>
</feature>
<name>A0AAN6PZW8_9PEZI</name>
<protein>
    <submittedName>
        <fullName evidence="3">Uncharacterized protein</fullName>
    </submittedName>
</protein>
<sequence>MPKLTHMLALLGLRTCKALLAPFTVYTGCWSASGVSSVSGYLNSSHNGLGGPWLNATAASPPCTHGLPNSTALATPDNHSTSLGWNQTALTSRPTLTGGPGTTVQTADPIGVSSFLWSNSTSSSTTEQDSMSTLTLTLTSSVGVHMNLTLPSGRTTSCFIYGTTTDHPGNASTAVSMPTAYQSTLTYRSTTSGHSSPTRNYTRSMTRTTKRSSILPSTKSKTISSTPFVSGNTSTFNPAVPSPSSTPTTLPSVGTLNTTDTNDPLFTTTSHLGSSTRAVFNATSSTSAPGGWNTTTTPTSPSSTTGDGGSGDPYGGYTYSVPFSTSASGSEISVSSVDPVGANSTASISATLSSPARPSSFSTHTVSASSTDAAAETS</sequence>
<comment type="caution">
    <text evidence="3">The sequence shown here is derived from an EMBL/GenBank/DDBJ whole genome shotgun (WGS) entry which is preliminary data.</text>
</comment>
<gene>
    <name evidence="3" type="ORF">N658DRAFT_559884</name>
</gene>
<proteinExistence type="predicted"/>
<dbReference type="Proteomes" id="UP001305647">
    <property type="component" value="Unassembled WGS sequence"/>
</dbReference>
<feature type="region of interest" description="Disordered" evidence="1">
    <location>
        <begin position="188"/>
        <end position="313"/>
    </location>
</feature>
<feature type="compositionally biased region" description="Low complexity" evidence="1">
    <location>
        <begin position="294"/>
        <end position="305"/>
    </location>
</feature>
<evidence type="ECO:0000313" key="4">
    <source>
        <dbReference type="Proteomes" id="UP001305647"/>
    </source>
</evidence>
<feature type="chain" id="PRO_5043015997" evidence="2">
    <location>
        <begin position="19"/>
        <end position="378"/>
    </location>
</feature>
<feature type="region of interest" description="Disordered" evidence="1">
    <location>
        <begin position="348"/>
        <end position="378"/>
    </location>
</feature>
<keyword evidence="4" id="KW-1185">Reference proteome</keyword>
<dbReference type="AlphaFoldDB" id="A0AAN6PZW8"/>
<reference evidence="3" key="1">
    <citation type="journal article" date="2023" name="Mol. Phylogenet. Evol.">
        <title>Genome-scale phylogeny and comparative genomics of the fungal order Sordariales.</title>
        <authorList>
            <person name="Hensen N."/>
            <person name="Bonometti L."/>
            <person name="Westerberg I."/>
            <person name="Brannstrom I.O."/>
            <person name="Guillou S."/>
            <person name="Cros-Aarteil S."/>
            <person name="Calhoun S."/>
            <person name="Haridas S."/>
            <person name="Kuo A."/>
            <person name="Mondo S."/>
            <person name="Pangilinan J."/>
            <person name="Riley R."/>
            <person name="LaButti K."/>
            <person name="Andreopoulos B."/>
            <person name="Lipzen A."/>
            <person name="Chen C."/>
            <person name="Yan M."/>
            <person name="Daum C."/>
            <person name="Ng V."/>
            <person name="Clum A."/>
            <person name="Steindorff A."/>
            <person name="Ohm R.A."/>
            <person name="Martin F."/>
            <person name="Silar P."/>
            <person name="Natvig D.O."/>
            <person name="Lalanne C."/>
            <person name="Gautier V."/>
            <person name="Ament-Velasquez S.L."/>
            <person name="Kruys A."/>
            <person name="Hutchinson M.I."/>
            <person name="Powell A.J."/>
            <person name="Barry K."/>
            <person name="Miller A.N."/>
            <person name="Grigoriev I.V."/>
            <person name="Debuchy R."/>
            <person name="Gladieux P."/>
            <person name="Hiltunen Thoren M."/>
            <person name="Johannesson H."/>
        </authorList>
    </citation>
    <scope>NUCLEOTIDE SEQUENCE</scope>
    <source>
        <strain evidence="3">CBS 757.83</strain>
    </source>
</reference>
<keyword evidence="2" id="KW-0732">Signal</keyword>
<organism evidence="3 4">
    <name type="scientific">Parathielavia hyrcaniae</name>
    <dbReference type="NCBI Taxonomy" id="113614"/>
    <lineage>
        <taxon>Eukaryota</taxon>
        <taxon>Fungi</taxon>
        <taxon>Dikarya</taxon>
        <taxon>Ascomycota</taxon>
        <taxon>Pezizomycotina</taxon>
        <taxon>Sordariomycetes</taxon>
        <taxon>Sordariomycetidae</taxon>
        <taxon>Sordariales</taxon>
        <taxon>Chaetomiaceae</taxon>
        <taxon>Parathielavia</taxon>
    </lineage>
</organism>